<feature type="transmembrane region" description="Helical" evidence="1">
    <location>
        <begin position="134"/>
        <end position="162"/>
    </location>
</feature>
<gene>
    <name evidence="2" type="ORF">Smon_1506</name>
</gene>
<dbReference type="HOGENOM" id="CLU_084465_0_0_0"/>
<dbReference type="PANTHER" id="PTHR36832">
    <property type="entry name" value="SLR1174 PROTEIN-RELATED"/>
    <property type="match status" value="1"/>
</dbReference>
<keyword evidence="1" id="KW-0472">Membrane</keyword>
<evidence type="ECO:0000313" key="3">
    <source>
        <dbReference type="Proteomes" id="UP000002072"/>
    </source>
</evidence>
<geneLocation type="plasmid" evidence="2 3">
    <name>pSMON01</name>
</geneLocation>
<keyword evidence="1" id="KW-1133">Transmembrane helix</keyword>
<dbReference type="PANTHER" id="PTHR36832:SF1">
    <property type="entry name" value="SLR1174 PROTEIN"/>
    <property type="match status" value="1"/>
</dbReference>
<feature type="transmembrane region" description="Helical" evidence="1">
    <location>
        <begin position="21"/>
        <end position="43"/>
    </location>
</feature>
<dbReference type="InterPro" id="IPR010390">
    <property type="entry name" value="ABC-2_transporter-like"/>
</dbReference>
<keyword evidence="2" id="KW-0614">Plasmid</keyword>
<dbReference type="RefSeq" id="WP_012859483.1">
    <property type="nucleotide sequence ID" value="NC_013516.1"/>
</dbReference>
<keyword evidence="1" id="KW-0812">Transmembrane</keyword>
<proteinExistence type="predicted"/>
<feature type="transmembrane region" description="Helical" evidence="1">
    <location>
        <begin position="174"/>
        <end position="191"/>
    </location>
</feature>
<feature type="transmembrane region" description="Helical" evidence="1">
    <location>
        <begin position="220"/>
        <end position="238"/>
    </location>
</feature>
<dbReference type="OrthoDB" id="95691at2"/>
<dbReference type="AlphaFoldDB" id="D1AYW3"/>
<dbReference type="Proteomes" id="UP000002072">
    <property type="component" value="Plasmid pSMON01"/>
</dbReference>
<accession>D1AYW3</accession>
<evidence type="ECO:0008006" key="4">
    <source>
        <dbReference type="Google" id="ProtNLM"/>
    </source>
</evidence>
<feature type="transmembrane region" description="Helical" evidence="1">
    <location>
        <begin position="55"/>
        <end position="73"/>
    </location>
</feature>
<protein>
    <recommendedName>
        <fullName evidence="4">ABC-2 type transporter</fullName>
    </recommendedName>
</protein>
<evidence type="ECO:0000256" key="1">
    <source>
        <dbReference type="SAM" id="Phobius"/>
    </source>
</evidence>
<reference evidence="2 3" key="1">
    <citation type="journal article" date="2009" name="Stand. Genomic Sci.">
        <title>Complete genome sequence of Streptobacillus moniliformis type strain (9901T).</title>
        <authorList>
            <person name="Nolan M."/>
            <person name="Gronow S."/>
            <person name="Lapidus A."/>
            <person name="Ivanova N."/>
            <person name="Copeland A."/>
            <person name="Lucas S."/>
            <person name="Del Rio T.G."/>
            <person name="Chen F."/>
            <person name="Tice H."/>
            <person name="Pitluck S."/>
            <person name="Cheng J.F."/>
            <person name="Sims D."/>
            <person name="Meincke L."/>
            <person name="Bruce D."/>
            <person name="Goodwin L."/>
            <person name="Brettin T."/>
            <person name="Han C."/>
            <person name="Detter J.C."/>
            <person name="Ovchinikova G."/>
            <person name="Pati A."/>
            <person name="Mavromatis K."/>
            <person name="Mikhailova N."/>
            <person name="Chen A."/>
            <person name="Palaniappan K."/>
            <person name="Land M."/>
            <person name="Hauser L."/>
            <person name="Chang Y.J."/>
            <person name="Jeffries C.D."/>
            <person name="Rohde M."/>
            <person name="Sproer C."/>
            <person name="Goker M."/>
            <person name="Bristow J."/>
            <person name="Eisen J.A."/>
            <person name="Markowitz V."/>
            <person name="Hugenholtz P."/>
            <person name="Kyrpides N.C."/>
            <person name="Klenk H.P."/>
            <person name="Chain P."/>
        </authorList>
    </citation>
    <scope>NUCLEOTIDE SEQUENCE [LARGE SCALE GENOMIC DNA]</scope>
    <source>
        <strain evidence="3">ATCC 14647 / DSM 12112 / NCTC 10651 / 9901</strain>
        <plasmid evidence="3">pSMON01</plasmid>
    </source>
</reference>
<dbReference type="KEGG" id="smf:Smon_1506"/>
<feature type="transmembrane region" description="Helical" evidence="1">
    <location>
        <begin position="108"/>
        <end position="128"/>
    </location>
</feature>
<dbReference type="GeneID" id="29674303"/>
<organism evidence="2 3">
    <name type="scientific">Streptobacillus moniliformis (strain ATCC 14647 / DSM 12112 / NCTC 10651 / 9901)</name>
    <dbReference type="NCBI Taxonomy" id="519441"/>
    <lineage>
        <taxon>Bacteria</taxon>
        <taxon>Fusobacteriati</taxon>
        <taxon>Fusobacteriota</taxon>
        <taxon>Fusobacteriia</taxon>
        <taxon>Fusobacteriales</taxon>
        <taxon>Leptotrichiaceae</taxon>
        <taxon>Streptobacillus</taxon>
    </lineage>
</organism>
<dbReference type="eggNOG" id="COG4587">
    <property type="taxonomic scope" value="Bacteria"/>
</dbReference>
<dbReference type="EMBL" id="CP001780">
    <property type="protein sequence ID" value="ACZ01937.1"/>
    <property type="molecule type" value="Genomic_DNA"/>
</dbReference>
<sequence length="254" mass="29640">MDKYIELIKIGGKKILSYKGLITTLIIKNYIYIFLQYSLWLSIKENSSINIDIKNILVYFIIIRSVNSVNFNLSQYMSYDVKNGNIVGILTKPITVEKYYFFDILGNTIAKVLAILIPNILIALFLIGKFNIFFIFKLIIIIIGSYVLNFVIELILGTFSFFTQSIWGIESLKSIFMLILSGSFFPIEYYPEWSKKMLDYNPFVYIYGKIADFILYEKNFLKILFFQTFFVLILFCVYKSIFKLCLKKISINGG</sequence>
<evidence type="ECO:0000313" key="2">
    <source>
        <dbReference type="EMBL" id="ACZ01937.1"/>
    </source>
</evidence>
<name>D1AYW3_STRM9</name>
<keyword evidence="3" id="KW-1185">Reference proteome</keyword>
<dbReference type="Pfam" id="PF06182">
    <property type="entry name" value="ABC2_membrane_6"/>
    <property type="match status" value="1"/>
</dbReference>